<reference evidence="3 4" key="1">
    <citation type="submission" date="2018-01" db="EMBL/GenBank/DDBJ databases">
        <title>Draft genome sequence of Salinispora sp. 13K206.</title>
        <authorList>
            <person name="Sahin N."/>
            <person name="Saygin H."/>
            <person name="Ay H."/>
        </authorList>
    </citation>
    <scope>NUCLEOTIDE SEQUENCE [LARGE SCALE GENOMIC DNA]</scope>
    <source>
        <strain evidence="3 4">13K206</strain>
    </source>
</reference>
<comment type="caution">
    <text evidence="3">The sequence shown here is derived from an EMBL/GenBank/DDBJ whole genome shotgun (WGS) entry which is preliminary data.</text>
</comment>
<evidence type="ECO:0000259" key="2">
    <source>
        <dbReference type="SMART" id="SM01043"/>
    </source>
</evidence>
<dbReference type="Proteomes" id="UP000248749">
    <property type="component" value="Unassembled WGS sequence"/>
</dbReference>
<proteinExistence type="predicted"/>
<feature type="region of interest" description="Disordered" evidence="1">
    <location>
        <begin position="54"/>
        <end position="87"/>
    </location>
</feature>
<dbReference type="AlphaFoldDB" id="A0A2W2CDN0"/>
<evidence type="ECO:0000313" key="3">
    <source>
        <dbReference type="EMBL" id="PZF97471.1"/>
    </source>
</evidence>
<feature type="compositionally biased region" description="Polar residues" evidence="1">
    <location>
        <begin position="67"/>
        <end position="76"/>
    </location>
</feature>
<dbReference type="Gene3D" id="1.25.40.10">
    <property type="entry name" value="Tetratricopeptide repeat domain"/>
    <property type="match status" value="1"/>
</dbReference>
<name>A0A2W2CDN0_9ACTN</name>
<dbReference type="Pfam" id="PF03704">
    <property type="entry name" value="BTAD"/>
    <property type="match status" value="1"/>
</dbReference>
<dbReference type="InterPro" id="IPR005158">
    <property type="entry name" value="BTAD"/>
</dbReference>
<evidence type="ECO:0000256" key="1">
    <source>
        <dbReference type="SAM" id="MobiDB-lite"/>
    </source>
</evidence>
<dbReference type="InterPro" id="IPR051677">
    <property type="entry name" value="AfsR-DnrI-RedD_regulator"/>
</dbReference>
<feature type="region of interest" description="Disordered" evidence="1">
    <location>
        <begin position="1"/>
        <end position="21"/>
    </location>
</feature>
<sequence length="338" mass="37365">MGPAKTADLAGPCHSRRSQLGPNVGHVVADRLCGQPEPRKLASAFLHTLARPLPGLPRFPQKDREATLSSGRSPSTRAGHATTWPCPGARRLEATLAGGPVGGTSTTQVRHVRVEVLHRFRVLVDGRFVALSEGSQRLIGCLAVADQPRPRTTLAGTLWPERSERDAHASLRQALWRLNRNVSGLLEQENQHIGLARGTEVDLHEIYRLSEAVSESEPRVNRQAVRLLEGDLLPEWSYDWLDGHRESLRQVRLHTLEALARNDLNAGRTATALVAALAAVGLDQLRESARRIVIAAHLAEGNTAEAVRQYVRFRDLLWEELQLRPSRQLQEMLPEVAS</sequence>
<accession>A0A2W2CDN0</accession>
<dbReference type="EMBL" id="POUB01000095">
    <property type="protein sequence ID" value="PZF97471.1"/>
    <property type="molecule type" value="Genomic_DNA"/>
</dbReference>
<keyword evidence="4" id="KW-1185">Reference proteome</keyword>
<evidence type="ECO:0000313" key="4">
    <source>
        <dbReference type="Proteomes" id="UP000248749"/>
    </source>
</evidence>
<gene>
    <name evidence="3" type="ORF">C1I99_15455</name>
</gene>
<dbReference type="PANTHER" id="PTHR35807">
    <property type="entry name" value="TRANSCRIPTIONAL REGULATOR REDD-RELATED"/>
    <property type="match status" value="1"/>
</dbReference>
<protein>
    <recommendedName>
        <fullName evidence="2">Bacterial transcriptional activator domain-containing protein</fullName>
    </recommendedName>
</protein>
<dbReference type="InterPro" id="IPR011990">
    <property type="entry name" value="TPR-like_helical_dom_sf"/>
</dbReference>
<feature type="domain" description="Bacterial transcriptional activator" evidence="2">
    <location>
        <begin position="201"/>
        <end position="337"/>
    </location>
</feature>
<dbReference type="SUPFAM" id="SSF48452">
    <property type="entry name" value="TPR-like"/>
    <property type="match status" value="1"/>
</dbReference>
<organism evidence="3 4">
    <name type="scientific">Micromonospora deserti</name>
    <dbReference type="NCBI Taxonomy" id="2070366"/>
    <lineage>
        <taxon>Bacteria</taxon>
        <taxon>Bacillati</taxon>
        <taxon>Actinomycetota</taxon>
        <taxon>Actinomycetes</taxon>
        <taxon>Micromonosporales</taxon>
        <taxon>Micromonosporaceae</taxon>
        <taxon>Micromonospora</taxon>
    </lineage>
</organism>
<dbReference type="SMART" id="SM01043">
    <property type="entry name" value="BTAD"/>
    <property type="match status" value="1"/>
</dbReference>